<name>A0ABN8ZM11_RANTA</name>
<dbReference type="EMBL" id="OX460345">
    <property type="protein sequence ID" value="CAI9173658.1"/>
    <property type="molecule type" value="Genomic_DNA"/>
</dbReference>
<feature type="region of interest" description="Disordered" evidence="1">
    <location>
        <begin position="382"/>
        <end position="426"/>
    </location>
</feature>
<reference evidence="2" key="1">
    <citation type="submission" date="2023-04" db="EMBL/GenBank/DDBJ databases">
        <authorList>
            <consortium name="ELIXIR-Norway"/>
        </authorList>
    </citation>
    <scope>NUCLEOTIDE SEQUENCE [LARGE SCALE GENOMIC DNA]</scope>
</reference>
<organism evidence="2 3">
    <name type="scientific">Rangifer tarandus platyrhynchus</name>
    <name type="common">Svalbard reindeer</name>
    <dbReference type="NCBI Taxonomy" id="3082113"/>
    <lineage>
        <taxon>Eukaryota</taxon>
        <taxon>Metazoa</taxon>
        <taxon>Chordata</taxon>
        <taxon>Craniata</taxon>
        <taxon>Vertebrata</taxon>
        <taxon>Euteleostomi</taxon>
        <taxon>Mammalia</taxon>
        <taxon>Eutheria</taxon>
        <taxon>Laurasiatheria</taxon>
        <taxon>Artiodactyla</taxon>
        <taxon>Ruminantia</taxon>
        <taxon>Pecora</taxon>
        <taxon>Cervidae</taxon>
        <taxon>Odocoileinae</taxon>
        <taxon>Rangifer</taxon>
    </lineage>
</organism>
<feature type="region of interest" description="Disordered" evidence="1">
    <location>
        <begin position="172"/>
        <end position="369"/>
    </location>
</feature>
<feature type="compositionally biased region" description="Basic and acidic residues" evidence="1">
    <location>
        <begin position="272"/>
        <end position="284"/>
    </location>
</feature>
<evidence type="ECO:0000313" key="2">
    <source>
        <dbReference type="EMBL" id="CAI9173658.1"/>
    </source>
</evidence>
<gene>
    <name evidence="2" type="ORF">MRATA1EN1_LOCUS22620</name>
</gene>
<feature type="compositionally biased region" description="Basic residues" evidence="1">
    <location>
        <begin position="219"/>
        <end position="232"/>
    </location>
</feature>
<evidence type="ECO:0000313" key="3">
    <source>
        <dbReference type="Proteomes" id="UP001176941"/>
    </source>
</evidence>
<feature type="compositionally biased region" description="Low complexity" evidence="1">
    <location>
        <begin position="233"/>
        <end position="254"/>
    </location>
</feature>
<feature type="compositionally biased region" description="Basic and acidic residues" evidence="1">
    <location>
        <begin position="172"/>
        <end position="186"/>
    </location>
</feature>
<proteinExistence type="predicted"/>
<feature type="compositionally biased region" description="Low complexity" evidence="1">
    <location>
        <begin position="332"/>
        <end position="368"/>
    </location>
</feature>
<accession>A0ABN8ZM11</accession>
<feature type="compositionally biased region" description="Basic and acidic residues" evidence="1">
    <location>
        <begin position="389"/>
        <end position="398"/>
    </location>
</feature>
<feature type="region of interest" description="Disordered" evidence="1">
    <location>
        <begin position="26"/>
        <end position="51"/>
    </location>
</feature>
<dbReference type="Proteomes" id="UP001176941">
    <property type="component" value="Chromosome 34"/>
</dbReference>
<evidence type="ECO:0000256" key="1">
    <source>
        <dbReference type="SAM" id="MobiDB-lite"/>
    </source>
</evidence>
<protein>
    <submittedName>
        <fullName evidence="2">Uncharacterized protein</fullName>
    </submittedName>
</protein>
<sequence>MTSTFSEILPDAESFLHGSTNSFHFPVKSQHPRRASDLTLNETKDGPELDGSQEMEAQLPENLCNIPEIPMGRKEVQAMLFIVDLACLASAEGQPKLNRLTQPVEGRIYDQAHKTFVLKTKSPTIPLRQETQDLKALQMEAFVEKDKQRQVQVLNLFLFLPLLPTVLARAEGRRDPRSAARGDEARNPAPGGAGRGAAGERGARPSGGAEREEEEVRAGRRCRALGWRRSRRSAAAPSPGRPASGARAGSRPSPGKCPFRWTPAPFPGMGPRLRERQDGRDGKGTRGTPQIRRWRRADRGAGFLFPALSLPDGGQRGWGSAPPPRPRPPLPTAAWRGRPAAATARLQGSGPEPRCSPPSIRSRGGRSVRSLEKRFLSALGTVTKSTLQLKRDSPRTGPEHPPPSVRSRRGYPLLAPRTVDRGGSRRPRLCGAFGLEGLSLCR</sequence>
<feature type="compositionally biased region" description="Pro residues" evidence="1">
    <location>
        <begin position="321"/>
        <end position="331"/>
    </location>
</feature>
<keyword evidence="3" id="KW-1185">Reference proteome</keyword>